<protein>
    <submittedName>
        <fullName evidence="2">Uncharacterized protein</fullName>
    </submittedName>
</protein>
<sequence length="152" mass="16629">MHGFGLRAPPVMPVYIIDRKVPDAPEDTLLPLVSHPPSCPVAPGEYLQATAALEEQLVMTDNLTPKAAKKVRWTSLEISLITIVSLLFIALVALTVLFVTHRQGERCRRQSSGVTCFSRVPHAATDSPVCRVSVAPTETSIFNREPRVLESS</sequence>
<comment type="caution">
    <text evidence="2">The sequence shown here is derived from an EMBL/GenBank/DDBJ whole genome shotgun (WGS) entry which is preliminary data.</text>
</comment>
<dbReference type="EMBL" id="JARO02002052">
    <property type="protein sequence ID" value="KPP73687.1"/>
    <property type="molecule type" value="Genomic_DNA"/>
</dbReference>
<proteinExistence type="predicted"/>
<dbReference type="AlphaFoldDB" id="A0A0P7VEA6"/>
<reference evidence="2 3" key="1">
    <citation type="submission" date="2015-08" db="EMBL/GenBank/DDBJ databases">
        <title>The genome of the Asian arowana (Scleropages formosus).</title>
        <authorList>
            <person name="Tan M.H."/>
            <person name="Gan H.M."/>
            <person name="Croft L.J."/>
            <person name="Austin C.M."/>
        </authorList>
    </citation>
    <scope>NUCLEOTIDE SEQUENCE [LARGE SCALE GENOMIC DNA]</scope>
    <source>
        <strain evidence="2">Aro1</strain>
    </source>
</reference>
<dbReference type="Proteomes" id="UP000034805">
    <property type="component" value="Unassembled WGS sequence"/>
</dbReference>
<feature type="transmembrane region" description="Helical" evidence="1">
    <location>
        <begin position="78"/>
        <end position="99"/>
    </location>
</feature>
<organism evidence="2 3">
    <name type="scientific">Scleropages formosus</name>
    <name type="common">Asian bonytongue</name>
    <name type="synonym">Osteoglossum formosum</name>
    <dbReference type="NCBI Taxonomy" id="113540"/>
    <lineage>
        <taxon>Eukaryota</taxon>
        <taxon>Metazoa</taxon>
        <taxon>Chordata</taxon>
        <taxon>Craniata</taxon>
        <taxon>Vertebrata</taxon>
        <taxon>Euteleostomi</taxon>
        <taxon>Actinopterygii</taxon>
        <taxon>Neopterygii</taxon>
        <taxon>Teleostei</taxon>
        <taxon>Osteoglossocephala</taxon>
        <taxon>Osteoglossomorpha</taxon>
        <taxon>Osteoglossiformes</taxon>
        <taxon>Osteoglossidae</taxon>
        <taxon>Scleropages</taxon>
    </lineage>
</organism>
<keyword evidence="1" id="KW-0472">Membrane</keyword>
<keyword evidence="1" id="KW-1133">Transmembrane helix</keyword>
<keyword evidence="1" id="KW-0812">Transmembrane</keyword>
<accession>A0A0P7VEA6</accession>
<evidence type="ECO:0000313" key="3">
    <source>
        <dbReference type="Proteomes" id="UP000034805"/>
    </source>
</evidence>
<name>A0A0P7VEA6_SCLFO</name>
<evidence type="ECO:0000256" key="1">
    <source>
        <dbReference type="SAM" id="Phobius"/>
    </source>
</evidence>
<evidence type="ECO:0000313" key="2">
    <source>
        <dbReference type="EMBL" id="KPP73687.1"/>
    </source>
</evidence>
<gene>
    <name evidence="2" type="ORF">Z043_107209</name>
</gene>